<dbReference type="InterPro" id="IPR043504">
    <property type="entry name" value="Peptidase_S1_PA_chymotrypsin"/>
</dbReference>
<proteinExistence type="predicted"/>
<dbReference type="AlphaFoldDB" id="A0A9P6AFP4"/>
<gene>
    <name evidence="1" type="ORF">BS47DRAFT_1374340</name>
</gene>
<name>A0A9P6AFP4_9AGAM</name>
<sequence length="527" mass="58444">MPKQLSPTPNPYPGVFLDFHGLPSNPKCIFRTGDPWPPFLREARPICVHPIQDSWFELSTQIYESLDFLNVQWSTIDPVRFAEEGGEAGPLHLWVGVEPGSLSFEDAQAAAEGCKKILTDAGFPGVEIAFRESIYTRSVGPQLLNYVPYRDPIAQNAAPFTPALGIRIAPLKAPHFEGTAALYLRENSQSERVFVLTARHVALPPPIHNNRLYTRSNSDSHASSKPAEKVILLGTQAYTKALIEMMGEIEFQSLSIDVYRNEIEALGDPTDGEDAKITSARRHWQNKVEKARQAITDINALHKKITEHWTKPEQRVVGYVRHAPPMSFGTGPEQFTEDWALIDLDVDKIDWGTFMGNVINLGSRIAPAEFWKKMHPDPNGRSSFKFPVGALLKVKGVVGEDDLCRPKQLDANGEPCLLVVKNGNTTNVTLGRGTGLESIVRTIDEYGVQMTSREFAIYPYSRKDGPFSAPGDSGSIVVDGNGRIVGLLTGGSGATDATDVTYITPYYWLEKRIKDVFPDSYLYPMKN</sequence>
<keyword evidence="2" id="KW-1185">Reference proteome</keyword>
<reference evidence="1" key="1">
    <citation type="journal article" date="2020" name="Nat. Commun.">
        <title>Large-scale genome sequencing of mycorrhizal fungi provides insights into the early evolution of symbiotic traits.</title>
        <authorList>
            <person name="Miyauchi S."/>
            <person name="Kiss E."/>
            <person name="Kuo A."/>
            <person name="Drula E."/>
            <person name="Kohler A."/>
            <person name="Sanchez-Garcia M."/>
            <person name="Morin E."/>
            <person name="Andreopoulos B."/>
            <person name="Barry K.W."/>
            <person name="Bonito G."/>
            <person name="Buee M."/>
            <person name="Carver A."/>
            <person name="Chen C."/>
            <person name="Cichocki N."/>
            <person name="Clum A."/>
            <person name="Culley D."/>
            <person name="Crous P.W."/>
            <person name="Fauchery L."/>
            <person name="Girlanda M."/>
            <person name="Hayes R.D."/>
            <person name="Keri Z."/>
            <person name="LaButti K."/>
            <person name="Lipzen A."/>
            <person name="Lombard V."/>
            <person name="Magnuson J."/>
            <person name="Maillard F."/>
            <person name="Murat C."/>
            <person name="Nolan M."/>
            <person name="Ohm R.A."/>
            <person name="Pangilinan J."/>
            <person name="Pereira M.F."/>
            <person name="Perotto S."/>
            <person name="Peter M."/>
            <person name="Pfister S."/>
            <person name="Riley R."/>
            <person name="Sitrit Y."/>
            <person name="Stielow J.B."/>
            <person name="Szollosi G."/>
            <person name="Zifcakova L."/>
            <person name="Stursova M."/>
            <person name="Spatafora J.W."/>
            <person name="Tedersoo L."/>
            <person name="Vaario L.M."/>
            <person name="Yamada A."/>
            <person name="Yan M."/>
            <person name="Wang P."/>
            <person name="Xu J."/>
            <person name="Bruns T."/>
            <person name="Baldrian P."/>
            <person name="Vilgalys R."/>
            <person name="Dunand C."/>
            <person name="Henrissat B."/>
            <person name="Grigoriev I.V."/>
            <person name="Hibbett D."/>
            <person name="Nagy L.G."/>
            <person name="Martin F.M."/>
        </authorList>
    </citation>
    <scope>NUCLEOTIDE SEQUENCE</scope>
    <source>
        <strain evidence="1">UP504</strain>
    </source>
</reference>
<dbReference type="InterPro" id="IPR009003">
    <property type="entry name" value="Peptidase_S1_PA"/>
</dbReference>
<dbReference type="SUPFAM" id="SSF50494">
    <property type="entry name" value="Trypsin-like serine proteases"/>
    <property type="match status" value="1"/>
</dbReference>
<dbReference type="OrthoDB" id="5424209at2759"/>
<accession>A0A9P6AFP4</accession>
<evidence type="ECO:0000313" key="1">
    <source>
        <dbReference type="EMBL" id="KAF9505055.1"/>
    </source>
</evidence>
<dbReference type="Gene3D" id="2.40.10.10">
    <property type="entry name" value="Trypsin-like serine proteases"/>
    <property type="match status" value="1"/>
</dbReference>
<organism evidence="1 2">
    <name type="scientific">Hydnum rufescens UP504</name>
    <dbReference type="NCBI Taxonomy" id="1448309"/>
    <lineage>
        <taxon>Eukaryota</taxon>
        <taxon>Fungi</taxon>
        <taxon>Dikarya</taxon>
        <taxon>Basidiomycota</taxon>
        <taxon>Agaricomycotina</taxon>
        <taxon>Agaricomycetes</taxon>
        <taxon>Cantharellales</taxon>
        <taxon>Hydnaceae</taxon>
        <taxon>Hydnum</taxon>
    </lineage>
</organism>
<protein>
    <submittedName>
        <fullName evidence="1">Uncharacterized protein</fullName>
    </submittedName>
</protein>
<comment type="caution">
    <text evidence="1">The sequence shown here is derived from an EMBL/GenBank/DDBJ whole genome shotgun (WGS) entry which is preliminary data.</text>
</comment>
<dbReference type="Proteomes" id="UP000886523">
    <property type="component" value="Unassembled WGS sequence"/>
</dbReference>
<dbReference type="EMBL" id="MU129177">
    <property type="protein sequence ID" value="KAF9505055.1"/>
    <property type="molecule type" value="Genomic_DNA"/>
</dbReference>
<evidence type="ECO:0000313" key="2">
    <source>
        <dbReference type="Proteomes" id="UP000886523"/>
    </source>
</evidence>